<keyword evidence="2" id="KW-1185">Reference proteome</keyword>
<name>A0ACA9SYJ2_9GLOM</name>
<evidence type="ECO:0000313" key="1">
    <source>
        <dbReference type="EMBL" id="CAG8850306.1"/>
    </source>
</evidence>
<sequence length="99" mass="10751">SNTNNQSTSWSLLLVPLPQLLEDNGYGNLQIVNITPPPITSSNYGTVDSSTTALNITFNSSVVLSTGFITIYKSSDNTIRQTIPATSDYVKIINQNRSI</sequence>
<evidence type="ECO:0000313" key="2">
    <source>
        <dbReference type="Proteomes" id="UP000789920"/>
    </source>
</evidence>
<dbReference type="Proteomes" id="UP000789920">
    <property type="component" value="Unassembled WGS sequence"/>
</dbReference>
<gene>
    <name evidence="1" type="ORF">RPERSI_LOCUS36021</name>
</gene>
<accession>A0ACA9SYJ2</accession>
<comment type="caution">
    <text evidence="1">The sequence shown here is derived from an EMBL/GenBank/DDBJ whole genome shotgun (WGS) entry which is preliminary data.</text>
</comment>
<proteinExistence type="predicted"/>
<feature type="non-terminal residue" evidence="1">
    <location>
        <position position="1"/>
    </location>
</feature>
<reference evidence="1" key="1">
    <citation type="submission" date="2021-06" db="EMBL/GenBank/DDBJ databases">
        <authorList>
            <person name="Kallberg Y."/>
            <person name="Tangrot J."/>
            <person name="Rosling A."/>
        </authorList>
    </citation>
    <scope>NUCLEOTIDE SEQUENCE</scope>
    <source>
        <strain evidence="1">MA461A</strain>
    </source>
</reference>
<organism evidence="1 2">
    <name type="scientific">Racocetra persica</name>
    <dbReference type="NCBI Taxonomy" id="160502"/>
    <lineage>
        <taxon>Eukaryota</taxon>
        <taxon>Fungi</taxon>
        <taxon>Fungi incertae sedis</taxon>
        <taxon>Mucoromycota</taxon>
        <taxon>Glomeromycotina</taxon>
        <taxon>Glomeromycetes</taxon>
        <taxon>Diversisporales</taxon>
        <taxon>Gigasporaceae</taxon>
        <taxon>Racocetra</taxon>
    </lineage>
</organism>
<feature type="non-terminal residue" evidence="1">
    <location>
        <position position="99"/>
    </location>
</feature>
<dbReference type="EMBL" id="CAJVQC010170105">
    <property type="protein sequence ID" value="CAG8850306.1"/>
    <property type="molecule type" value="Genomic_DNA"/>
</dbReference>
<protein>
    <submittedName>
        <fullName evidence="1">31046_t:CDS:1</fullName>
    </submittedName>
</protein>